<organism evidence="1 2">
    <name type="scientific">Novipirellula galeiformis</name>
    <dbReference type="NCBI Taxonomy" id="2528004"/>
    <lineage>
        <taxon>Bacteria</taxon>
        <taxon>Pseudomonadati</taxon>
        <taxon>Planctomycetota</taxon>
        <taxon>Planctomycetia</taxon>
        <taxon>Pirellulales</taxon>
        <taxon>Pirellulaceae</taxon>
        <taxon>Novipirellula</taxon>
    </lineage>
</organism>
<sequence length="94" mass="10289">MRRPKVNVVGIGECRYCGIGVAYRSACKSLLGRPPKHEANSVRLSLLSFRGGWTATVGEPIVAQAKRQNHEMHARTGGAFTRLLATLSPIPRDF</sequence>
<reference evidence="1 2" key="1">
    <citation type="submission" date="2019-02" db="EMBL/GenBank/DDBJ databases">
        <title>Deep-cultivation of Planctomycetes and their phenomic and genomic characterization uncovers novel biology.</title>
        <authorList>
            <person name="Wiegand S."/>
            <person name="Jogler M."/>
            <person name="Boedeker C."/>
            <person name="Pinto D."/>
            <person name="Vollmers J."/>
            <person name="Rivas-Marin E."/>
            <person name="Kohn T."/>
            <person name="Peeters S.H."/>
            <person name="Heuer A."/>
            <person name="Rast P."/>
            <person name="Oberbeckmann S."/>
            <person name="Bunk B."/>
            <person name="Jeske O."/>
            <person name="Meyerdierks A."/>
            <person name="Storesund J.E."/>
            <person name="Kallscheuer N."/>
            <person name="Luecker S."/>
            <person name="Lage O.M."/>
            <person name="Pohl T."/>
            <person name="Merkel B.J."/>
            <person name="Hornburger P."/>
            <person name="Mueller R.-W."/>
            <person name="Bruemmer F."/>
            <person name="Labrenz M."/>
            <person name="Spormann A.M."/>
            <person name="Op Den Camp H."/>
            <person name="Overmann J."/>
            <person name="Amann R."/>
            <person name="Jetten M.S.M."/>
            <person name="Mascher T."/>
            <person name="Medema M.H."/>
            <person name="Devos D.P."/>
            <person name="Kaster A.-K."/>
            <person name="Ovreas L."/>
            <person name="Rohde M."/>
            <person name="Galperin M.Y."/>
            <person name="Jogler C."/>
        </authorList>
    </citation>
    <scope>NUCLEOTIDE SEQUENCE [LARGE SCALE GENOMIC DNA]</scope>
    <source>
        <strain evidence="1 2">Pla52o</strain>
    </source>
</reference>
<accession>A0A5C6C1G2</accession>
<dbReference type="AlphaFoldDB" id="A0A5C6C1G2"/>
<evidence type="ECO:0000313" key="2">
    <source>
        <dbReference type="Proteomes" id="UP000316304"/>
    </source>
</evidence>
<evidence type="ECO:0000313" key="1">
    <source>
        <dbReference type="EMBL" id="TWU17807.1"/>
    </source>
</evidence>
<keyword evidence="2" id="KW-1185">Reference proteome</keyword>
<comment type="caution">
    <text evidence="1">The sequence shown here is derived from an EMBL/GenBank/DDBJ whole genome shotgun (WGS) entry which is preliminary data.</text>
</comment>
<dbReference type="EMBL" id="SJPT01000010">
    <property type="protein sequence ID" value="TWU17807.1"/>
    <property type="molecule type" value="Genomic_DNA"/>
</dbReference>
<name>A0A5C6C1G2_9BACT</name>
<gene>
    <name evidence="1" type="ORF">Pla52o_50220</name>
</gene>
<dbReference type="Proteomes" id="UP000316304">
    <property type="component" value="Unassembled WGS sequence"/>
</dbReference>
<protein>
    <submittedName>
        <fullName evidence="1">Uncharacterized protein</fullName>
    </submittedName>
</protein>
<proteinExistence type="predicted"/>